<dbReference type="RefSeq" id="WP_344195382.1">
    <property type="nucleotide sequence ID" value="NZ_BAAARN010000004.1"/>
</dbReference>
<feature type="domain" description="Response regulatory" evidence="5">
    <location>
        <begin position="8"/>
        <end position="124"/>
    </location>
</feature>
<dbReference type="SMART" id="SM00448">
    <property type="entry name" value="REC"/>
    <property type="match status" value="1"/>
</dbReference>
<evidence type="ECO:0000256" key="1">
    <source>
        <dbReference type="ARBA" id="ARBA00022553"/>
    </source>
</evidence>
<gene>
    <name evidence="6" type="ORF">GCM10009867_32820</name>
</gene>
<feature type="domain" description="HTH luxR-type" evidence="4">
    <location>
        <begin position="145"/>
        <end position="210"/>
    </location>
</feature>
<dbReference type="InterPro" id="IPR016032">
    <property type="entry name" value="Sig_transdc_resp-reg_C-effctor"/>
</dbReference>
<dbReference type="InterPro" id="IPR000792">
    <property type="entry name" value="Tscrpt_reg_LuxR_C"/>
</dbReference>
<dbReference type="InterPro" id="IPR001789">
    <property type="entry name" value="Sig_transdc_resp-reg_receiver"/>
</dbReference>
<dbReference type="SUPFAM" id="SSF46894">
    <property type="entry name" value="C-terminal effector domain of the bipartite response regulators"/>
    <property type="match status" value="1"/>
</dbReference>
<evidence type="ECO:0000313" key="7">
    <source>
        <dbReference type="Proteomes" id="UP001501326"/>
    </source>
</evidence>
<dbReference type="EMBL" id="BAAARN010000004">
    <property type="protein sequence ID" value="GAA2738940.1"/>
    <property type="molecule type" value="Genomic_DNA"/>
</dbReference>
<evidence type="ECO:0000256" key="3">
    <source>
        <dbReference type="PROSITE-ProRule" id="PRU00169"/>
    </source>
</evidence>
<dbReference type="CDD" id="cd17535">
    <property type="entry name" value="REC_NarL-like"/>
    <property type="match status" value="1"/>
</dbReference>
<dbReference type="PROSITE" id="PS50043">
    <property type="entry name" value="HTH_LUXR_2"/>
    <property type="match status" value="1"/>
</dbReference>
<accession>A0ABP6HCL3</accession>
<comment type="caution">
    <text evidence="6">The sequence shown here is derived from an EMBL/GenBank/DDBJ whole genome shotgun (WGS) entry which is preliminary data.</text>
</comment>
<dbReference type="Gene3D" id="3.40.50.2300">
    <property type="match status" value="1"/>
</dbReference>
<dbReference type="SMART" id="SM00421">
    <property type="entry name" value="HTH_LUXR"/>
    <property type="match status" value="1"/>
</dbReference>
<dbReference type="Pfam" id="PF00072">
    <property type="entry name" value="Response_reg"/>
    <property type="match status" value="1"/>
</dbReference>
<keyword evidence="2" id="KW-0238">DNA-binding</keyword>
<feature type="modified residue" description="4-aspartylphosphate" evidence="3">
    <location>
        <position position="59"/>
    </location>
</feature>
<evidence type="ECO:0000313" key="6">
    <source>
        <dbReference type="EMBL" id="GAA2738940.1"/>
    </source>
</evidence>
<dbReference type="Proteomes" id="UP001501326">
    <property type="component" value="Unassembled WGS sequence"/>
</dbReference>
<protein>
    <submittedName>
        <fullName evidence="6">Response regulator transcription factor</fullName>
    </submittedName>
</protein>
<dbReference type="PROSITE" id="PS50110">
    <property type="entry name" value="RESPONSE_REGULATORY"/>
    <property type="match status" value="1"/>
</dbReference>
<evidence type="ECO:0000259" key="4">
    <source>
        <dbReference type="PROSITE" id="PS50043"/>
    </source>
</evidence>
<sequence length="226" mass="24146">MVRNPTTRVLVVDDHTTFAELLAGALDREPDLESVGHATTAAAGVAMFRDLRPELVLMDVQLPDATGFDATRQIMAMDPFARVIVLTAHAKPEFAGDALVAGACGFLAKDGTLAAMLAAVRTARPGHVAVDPDLMIHLIADAAAPREPAVRLSDRQLDVLALLADGEDVQHIAKELDISLSTCRSYVQSILIKLNAHSQLEAVVIAARLGLVTIGRPDRLSRDAHR</sequence>
<organism evidence="6 7">
    <name type="scientific">Pedococcus aerophilus</name>
    <dbReference type="NCBI Taxonomy" id="436356"/>
    <lineage>
        <taxon>Bacteria</taxon>
        <taxon>Bacillati</taxon>
        <taxon>Actinomycetota</taxon>
        <taxon>Actinomycetes</taxon>
        <taxon>Micrococcales</taxon>
        <taxon>Intrasporangiaceae</taxon>
        <taxon>Pedococcus</taxon>
    </lineage>
</organism>
<reference evidence="7" key="1">
    <citation type="journal article" date="2019" name="Int. J. Syst. Evol. Microbiol.">
        <title>The Global Catalogue of Microorganisms (GCM) 10K type strain sequencing project: providing services to taxonomists for standard genome sequencing and annotation.</title>
        <authorList>
            <consortium name="The Broad Institute Genomics Platform"/>
            <consortium name="The Broad Institute Genome Sequencing Center for Infectious Disease"/>
            <person name="Wu L."/>
            <person name="Ma J."/>
        </authorList>
    </citation>
    <scope>NUCLEOTIDE SEQUENCE [LARGE SCALE GENOMIC DNA]</scope>
    <source>
        <strain evidence="7">JCM 16378</strain>
    </source>
</reference>
<keyword evidence="1 3" id="KW-0597">Phosphoprotein</keyword>
<dbReference type="PRINTS" id="PR00038">
    <property type="entry name" value="HTHLUXR"/>
</dbReference>
<dbReference type="InterPro" id="IPR011006">
    <property type="entry name" value="CheY-like_superfamily"/>
</dbReference>
<dbReference type="Pfam" id="PF00196">
    <property type="entry name" value="GerE"/>
    <property type="match status" value="1"/>
</dbReference>
<dbReference type="InterPro" id="IPR039420">
    <property type="entry name" value="WalR-like"/>
</dbReference>
<dbReference type="CDD" id="cd06170">
    <property type="entry name" value="LuxR_C_like"/>
    <property type="match status" value="1"/>
</dbReference>
<keyword evidence="7" id="KW-1185">Reference proteome</keyword>
<evidence type="ECO:0000256" key="2">
    <source>
        <dbReference type="ARBA" id="ARBA00023125"/>
    </source>
</evidence>
<dbReference type="PANTHER" id="PTHR43214">
    <property type="entry name" value="TWO-COMPONENT RESPONSE REGULATOR"/>
    <property type="match status" value="1"/>
</dbReference>
<proteinExistence type="predicted"/>
<dbReference type="PANTHER" id="PTHR43214:SF43">
    <property type="entry name" value="TWO-COMPONENT RESPONSE REGULATOR"/>
    <property type="match status" value="1"/>
</dbReference>
<name>A0ABP6HCL3_9MICO</name>
<dbReference type="SUPFAM" id="SSF52172">
    <property type="entry name" value="CheY-like"/>
    <property type="match status" value="1"/>
</dbReference>
<evidence type="ECO:0000259" key="5">
    <source>
        <dbReference type="PROSITE" id="PS50110"/>
    </source>
</evidence>
<dbReference type="InterPro" id="IPR058245">
    <property type="entry name" value="NreC/VraR/RcsB-like_REC"/>
</dbReference>